<keyword evidence="1" id="KW-0732">Signal</keyword>
<feature type="chain" id="PRO_5020611293" evidence="1">
    <location>
        <begin position="21"/>
        <end position="108"/>
    </location>
</feature>
<comment type="caution">
    <text evidence="2">The sequence shown here is derived from an EMBL/GenBank/DDBJ whole genome shotgun (WGS) entry which is preliminary data.</text>
</comment>
<dbReference type="EMBL" id="SGPK01000036">
    <property type="protein sequence ID" value="THH10428.1"/>
    <property type="molecule type" value="Genomic_DNA"/>
</dbReference>
<keyword evidence="3" id="KW-1185">Reference proteome</keyword>
<protein>
    <submittedName>
        <fullName evidence="2">Uncharacterized protein</fullName>
    </submittedName>
</protein>
<dbReference type="Proteomes" id="UP000308199">
    <property type="component" value="Unassembled WGS sequence"/>
</dbReference>
<gene>
    <name evidence="2" type="ORF">EW145_g1318</name>
</gene>
<proteinExistence type="predicted"/>
<sequence>MFNKALMVFVALAAANVAIAAPQLGGGLGGILGPILSELGLDATPAASLDVSPASLVSSAVGAVESGVNGVLGGILDGLSAAEPTSLSVSSVWEDDLVLTRAYPNSIL</sequence>
<evidence type="ECO:0000256" key="1">
    <source>
        <dbReference type="SAM" id="SignalP"/>
    </source>
</evidence>
<name>A0A4S4LGQ2_9AGAM</name>
<reference evidence="2 3" key="1">
    <citation type="submission" date="2019-02" db="EMBL/GenBank/DDBJ databases">
        <title>Genome sequencing of the rare red list fungi Phellinidium pouzarii.</title>
        <authorList>
            <person name="Buettner E."/>
            <person name="Kellner H."/>
        </authorList>
    </citation>
    <scope>NUCLEOTIDE SEQUENCE [LARGE SCALE GENOMIC DNA]</scope>
    <source>
        <strain evidence="2 3">DSM 108285</strain>
    </source>
</reference>
<feature type="signal peptide" evidence="1">
    <location>
        <begin position="1"/>
        <end position="20"/>
    </location>
</feature>
<organism evidence="2 3">
    <name type="scientific">Phellinidium pouzarii</name>
    <dbReference type="NCBI Taxonomy" id="167371"/>
    <lineage>
        <taxon>Eukaryota</taxon>
        <taxon>Fungi</taxon>
        <taxon>Dikarya</taxon>
        <taxon>Basidiomycota</taxon>
        <taxon>Agaricomycotina</taxon>
        <taxon>Agaricomycetes</taxon>
        <taxon>Hymenochaetales</taxon>
        <taxon>Hymenochaetaceae</taxon>
        <taxon>Phellinidium</taxon>
    </lineage>
</organism>
<dbReference type="AlphaFoldDB" id="A0A4S4LGQ2"/>
<evidence type="ECO:0000313" key="2">
    <source>
        <dbReference type="EMBL" id="THH10428.1"/>
    </source>
</evidence>
<accession>A0A4S4LGQ2</accession>
<evidence type="ECO:0000313" key="3">
    <source>
        <dbReference type="Proteomes" id="UP000308199"/>
    </source>
</evidence>